<keyword evidence="1" id="KW-1133">Transmembrane helix</keyword>
<feature type="transmembrane region" description="Helical" evidence="1">
    <location>
        <begin position="12"/>
        <end position="32"/>
    </location>
</feature>
<keyword evidence="3" id="KW-1185">Reference proteome</keyword>
<dbReference type="EnsemblBacteria" id="AAF30544">
    <property type="protein sequence ID" value="AAF30544"/>
    <property type="gene ID" value="UU138"/>
</dbReference>
<name>Q9PR06_UREPA</name>
<proteinExistence type="predicted"/>
<evidence type="ECO:0000313" key="2">
    <source>
        <dbReference type="EMBL" id="AAF30544.1"/>
    </source>
</evidence>
<reference evidence="2 3" key="1">
    <citation type="journal article" date="2000" name="Nature">
        <title>The complete sequence of the mucosal pathogen Ureaplasma urealyticum.</title>
        <authorList>
            <person name="Glass J.I."/>
            <person name="Lefkowitz E.J."/>
            <person name="Glass J.S."/>
            <person name="Heiner C.R."/>
            <person name="Chen E.Y."/>
            <person name="Cassell G.H."/>
        </authorList>
    </citation>
    <scope>NUCLEOTIDE SEQUENCE [LARGE SCALE GENOMIC DNA]</scope>
    <source>
        <strain evidence="2 3">ATCC 700970</strain>
    </source>
</reference>
<keyword evidence="1" id="KW-0812">Transmembrane</keyword>
<dbReference type="STRING" id="273119.UU138"/>
<feature type="transmembrane region" description="Helical" evidence="1">
    <location>
        <begin position="85"/>
        <end position="108"/>
    </location>
</feature>
<sequence>MNLKRMINSYLIIFLPFLSVSFVVFVFLGILLEASWSFFYSYLLVIPFGFGITLLRIFIISKLLNKRLKMNNLGVNPKKYRRLPANFFAFGTIYILFNFLILVPLIIGNLVNLYQSIFETISLFVLTFFMFFIQMGMQIYLGIKKDKGEKK</sequence>
<organism evidence="2 3">
    <name type="scientific">Ureaplasma parvum serovar 3 (strain ATCC 700970)</name>
    <dbReference type="NCBI Taxonomy" id="273119"/>
    <lineage>
        <taxon>Bacteria</taxon>
        <taxon>Bacillati</taxon>
        <taxon>Mycoplasmatota</taxon>
        <taxon>Mycoplasmoidales</taxon>
        <taxon>Mycoplasmoidaceae</taxon>
        <taxon>Ureaplasma</taxon>
    </lineage>
</organism>
<dbReference type="EMBL" id="AF222894">
    <property type="protein sequence ID" value="AAF30544.1"/>
    <property type="molecule type" value="Genomic_DNA"/>
</dbReference>
<evidence type="ECO:0000313" key="3">
    <source>
        <dbReference type="Proteomes" id="UP000000423"/>
    </source>
</evidence>
<dbReference type="AlphaFoldDB" id="Q9PR06"/>
<keyword evidence="1" id="KW-0472">Membrane</keyword>
<evidence type="ECO:0000256" key="1">
    <source>
        <dbReference type="SAM" id="Phobius"/>
    </source>
</evidence>
<dbReference type="Proteomes" id="UP000000423">
    <property type="component" value="Chromosome"/>
</dbReference>
<dbReference type="KEGG" id="uur:UU138"/>
<feature type="transmembrane region" description="Helical" evidence="1">
    <location>
        <begin position="38"/>
        <end position="64"/>
    </location>
</feature>
<gene>
    <name evidence="2" type="ordered locus">UU138</name>
</gene>
<accession>Q9PR06</accession>
<feature type="transmembrane region" description="Helical" evidence="1">
    <location>
        <begin position="120"/>
        <end position="143"/>
    </location>
</feature>
<dbReference type="HOGENOM" id="CLU_1730632_0_0_14"/>
<protein>
    <submittedName>
        <fullName evidence="2">Conserved hypothetical-cytochrome b</fullName>
    </submittedName>
</protein>